<dbReference type="InterPro" id="IPR023214">
    <property type="entry name" value="HAD_sf"/>
</dbReference>
<dbReference type="EMBL" id="VIWT01000001">
    <property type="protein sequence ID" value="TWG00228.1"/>
    <property type="molecule type" value="Genomic_DNA"/>
</dbReference>
<dbReference type="Proteomes" id="UP000317940">
    <property type="component" value="Unassembled WGS sequence"/>
</dbReference>
<dbReference type="RefSeq" id="WP_145908413.1">
    <property type="nucleotide sequence ID" value="NZ_BAAAMZ010000016.1"/>
</dbReference>
<dbReference type="InterPro" id="IPR036412">
    <property type="entry name" value="HAD-like_sf"/>
</dbReference>
<dbReference type="Gene3D" id="3.40.50.1000">
    <property type="entry name" value="HAD superfamily/HAD-like"/>
    <property type="match status" value="1"/>
</dbReference>
<evidence type="ECO:0000313" key="2">
    <source>
        <dbReference type="Proteomes" id="UP000317940"/>
    </source>
</evidence>
<evidence type="ECO:0000313" key="1">
    <source>
        <dbReference type="EMBL" id="TWG00228.1"/>
    </source>
</evidence>
<name>A0A561ULH7_9ACTN</name>
<dbReference type="PIRSF" id="PIRSF030802">
    <property type="entry name" value="UCP030802"/>
    <property type="match status" value="1"/>
</dbReference>
<dbReference type="SUPFAM" id="SSF56784">
    <property type="entry name" value="HAD-like"/>
    <property type="match status" value="1"/>
</dbReference>
<accession>A0A561ULH7</accession>
<gene>
    <name evidence="1" type="ORF">FHX73_114100</name>
</gene>
<dbReference type="AlphaFoldDB" id="A0A561ULH7"/>
<sequence>MDWLVASDLDRTLIYSVASWGRAGVPVRVVERGEDGAPMSCLTERAAELLLELGRRVPVVPVTTRTVAQYRRVALPGCSRWAVCANGGRLLVDGEPDREWERAVTARLAAGGAPLAEVTDWLAARADPAWTLKRRTADDLFAYLVVDRAALPAQWLAELTAWCGERGWRVSQQGRKVYAVPAALTKGAGLAELRQRLGGGHRVLAAGDSLLDEDLLRAADAAWYPAHGELADRPPVDAPHVLGLPQTGARAAEAILAAMLDRVGRG</sequence>
<reference evidence="1 2" key="1">
    <citation type="submission" date="2019-06" db="EMBL/GenBank/DDBJ databases">
        <title>Sequencing the genomes of 1000 actinobacteria strains.</title>
        <authorList>
            <person name="Klenk H.-P."/>
        </authorList>
    </citation>
    <scope>NUCLEOTIDE SEQUENCE [LARGE SCALE GENOMIC DNA]</scope>
    <source>
        <strain evidence="1 2">DSM 44826</strain>
    </source>
</reference>
<evidence type="ECO:0008006" key="3">
    <source>
        <dbReference type="Google" id="ProtNLM"/>
    </source>
</evidence>
<comment type="caution">
    <text evidence="1">The sequence shown here is derived from an EMBL/GenBank/DDBJ whole genome shotgun (WGS) entry which is preliminary data.</text>
</comment>
<organism evidence="1 2">
    <name type="scientific">Kitasatospora viridis</name>
    <dbReference type="NCBI Taxonomy" id="281105"/>
    <lineage>
        <taxon>Bacteria</taxon>
        <taxon>Bacillati</taxon>
        <taxon>Actinomycetota</taxon>
        <taxon>Actinomycetes</taxon>
        <taxon>Kitasatosporales</taxon>
        <taxon>Streptomycetaceae</taxon>
        <taxon>Kitasatospora</taxon>
    </lineage>
</organism>
<proteinExistence type="predicted"/>
<protein>
    <recommendedName>
        <fullName evidence="3">Hydroxymethylpyrimidine pyrophosphatase-like HAD family hydrolase</fullName>
    </recommendedName>
</protein>
<dbReference type="OrthoDB" id="1666512at2"/>
<keyword evidence="2" id="KW-1185">Reference proteome</keyword>
<dbReference type="InterPro" id="IPR024197">
    <property type="entry name" value="TPP-like"/>
</dbReference>